<dbReference type="Pfam" id="PF03217">
    <property type="entry name" value="SlpA"/>
    <property type="match status" value="1"/>
</dbReference>
<name>A0A0R2LFV4_9LACO</name>
<dbReference type="Gene3D" id="3.10.20.320">
    <property type="entry name" value="Putative peptidoglycan bound protein (lpxtg motif)"/>
    <property type="match status" value="1"/>
</dbReference>
<feature type="region of interest" description="Disordered" evidence="1">
    <location>
        <begin position="56"/>
        <end position="143"/>
    </location>
</feature>
<protein>
    <recommendedName>
        <fullName evidence="2">S-layer protein C-terminal domain-containing protein</fullName>
    </recommendedName>
</protein>
<feature type="compositionally biased region" description="Low complexity" evidence="1">
    <location>
        <begin position="65"/>
        <end position="142"/>
    </location>
</feature>
<gene>
    <name evidence="3" type="ORF">IV57_GL001542</name>
</gene>
<dbReference type="PATRIC" id="fig|993692.3.peg.1565"/>
<evidence type="ECO:0000256" key="1">
    <source>
        <dbReference type="SAM" id="MobiDB-lite"/>
    </source>
</evidence>
<evidence type="ECO:0000313" key="4">
    <source>
        <dbReference type="Proteomes" id="UP000051006"/>
    </source>
</evidence>
<accession>A0A0R2LFV4</accession>
<reference evidence="3 4" key="1">
    <citation type="journal article" date="2015" name="Genome Announc.">
        <title>Expanding the biotechnology potential of lactobacilli through comparative genomics of 213 strains and associated genera.</title>
        <authorList>
            <person name="Sun Z."/>
            <person name="Harris H.M."/>
            <person name="McCann A."/>
            <person name="Guo C."/>
            <person name="Argimon S."/>
            <person name="Zhang W."/>
            <person name="Yang X."/>
            <person name="Jeffery I.B."/>
            <person name="Cooney J.C."/>
            <person name="Kagawa T.F."/>
            <person name="Liu W."/>
            <person name="Song Y."/>
            <person name="Salvetti E."/>
            <person name="Wrobel A."/>
            <person name="Rasinkangas P."/>
            <person name="Parkhill J."/>
            <person name="Rea M.C."/>
            <person name="O'Sullivan O."/>
            <person name="Ritari J."/>
            <person name="Douillard F.P."/>
            <person name="Paul Ross R."/>
            <person name="Yang R."/>
            <person name="Briner A.E."/>
            <person name="Felis G.E."/>
            <person name="de Vos W.M."/>
            <person name="Barrangou R."/>
            <person name="Klaenhammer T.R."/>
            <person name="Caufield P.W."/>
            <person name="Cui Y."/>
            <person name="Zhang H."/>
            <person name="O'Toole P.W."/>
        </authorList>
    </citation>
    <scope>NUCLEOTIDE SEQUENCE [LARGE SCALE GENOMIC DNA]</scope>
    <source>
        <strain evidence="3 4">DSM 24716</strain>
    </source>
</reference>
<dbReference type="AlphaFoldDB" id="A0A0R2LFV4"/>
<comment type="caution">
    <text evidence="3">The sequence shown here is derived from an EMBL/GenBank/DDBJ whole genome shotgun (WGS) entry which is preliminary data.</text>
</comment>
<dbReference type="EMBL" id="JQCF01000003">
    <property type="protein sequence ID" value="KRO00438.1"/>
    <property type="molecule type" value="Genomic_DNA"/>
</dbReference>
<feature type="domain" description="S-layer protein C-terminal" evidence="2">
    <location>
        <begin position="645"/>
        <end position="698"/>
    </location>
</feature>
<evidence type="ECO:0000313" key="3">
    <source>
        <dbReference type="EMBL" id="KRO00438.1"/>
    </source>
</evidence>
<sequence length="770" mass="81610">MILATLSTNQAVKADTTDDTTSLTSATKTATSKTSSIPSAPISTNTKTVKAVAPMTTVETSKPDSAATGTSATVGTGTTGTTAVTTGSSVTANPVTTTNTTPTTSSKTSTVTTAPSTTSATTVSPSSSTTATTTPVTTTTNSYTIPSDVTDSTVVPFTDPLLEGATKMDFNLKPGTDLTVGDIKSYTAPILDINETEYQANLNPAISSMGDQQAKPVESLDGLQYLQLLPAKTQVYFEAKIASDAKSNPNLTPLDNLNLVHLKINGNFSDSKYKEIDANQVAKLKTTNATLVELNGDTSVYPYSGVNNSELKELGPWLTSFANNSQQGKEIELNYASVTDFSPLSGINPSSGVSVISFNDGNYDTTPAYGITGQPLTFTAQPFKGLDGEDLADTYHFTGTVAPAEIADDNLENLGNDKYEIAQPDYTANNLTYGDLGFMSSSNSDATLMKDYGTNELEYFGINAQPIIWQKAPSVIINYLNTNGTPLQADGVSMTKEFDGAKIGDSFDLTADSKVVGYNLISPITSLKGTYTENPQVIDLTYSAIPATKPTTTPTKSKTGSNTGVIAKTGTKFNTVISSETGIVRIFDTATGMVNAEGKPVISTLAPNTAWKYSKIVAIDGNDYYQVSTDEFVPVASGVKFIPVSTRTDVVVNSQAVLYDAKGQSLGTALARGSRWATDGCAIINGVKMYRVATDEWISNGNVASYEPVASEYHATLTTPLYDINGNLLTRKLPAGTAWKVDEVVENSSGEHFYRVSTDEFVRDYIDDVR</sequence>
<dbReference type="Proteomes" id="UP000051006">
    <property type="component" value="Unassembled WGS sequence"/>
</dbReference>
<keyword evidence="4" id="KW-1185">Reference proteome</keyword>
<evidence type="ECO:0000259" key="2">
    <source>
        <dbReference type="Pfam" id="PF03217"/>
    </source>
</evidence>
<proteinExistence type="predicted"/>
<organism evidence="3 4">
    <name type="scientific">Companilactobacillus kimchiensis</name>
    <dbReference type="NCBI Taxonomy" id="993692"/>
    <lineage>
        <taxon>Bacteria</taxon>
        <taxon>Bacillati</taxon>
        <taxon>Bacillota</taxon>
        <taxon>Bacilli</taxon>
        <taxon>Lactobacillales</taxon>
        <taxon>Lactobacillaceae</taxon>
        <taxon>Companilactobacillus</taxon>
    </lineage>
</organism>
<dbReference type="InterPro" id="IPR024968">
    <property type="entry name" value="SlpA_C_lactobacillus"/>
</dbReference>
<dbReference type="STRING" id="993692.IV57_GL001542"/>